<dbReference type="VEuPathDB" id="VectorBase:HLOH_041606"/>
<dbReference type="Gene3D" id="2.30.42.10">
    <property type="match status" value="1"/>
</dbReference>
<keyword evidence="2" id="KW-1185">Reference proteome</keyword>
<sequence>MPPLFPLGLGVKDPAAAEKVDLILYRKKKYFKFWGFGFSMRRVKGEESFFTYVEAVTKGTPADLSKVLPLDFILHTRPSLGSKKLINGAGDQLGAVGDGFSPYRLLSSGSRILGLMRSISHETAVVKAAGFGCIGTKAYADVTSTNDKMIFPGDVLVDIDGVAVEGMSRRQVDLLLAAGKPEIALSVVPVSPMRKKRFLISKMQGSTMSDIKVPSKSTAASIS</sequence>
<dbReference type="AlphaFoldDB" id="A0A9J6GL28"/>
<dbReference type="Proteomes" id="UP000821853">
    <property type="component" value="Chromosome 5"/>
</dbReference>
<evidence type="ECO:0008006" key="3">
    <source>
        <dbReference type="Google" id="ProtNLM"/>
    </source>
</evidence>
<name>A0A9J6GL28_HAELO</name>
<dbReference type="EMBL" id="JABSTR010000007">
    <property type="protein sequence ID" value="KAH9375144.1"/>
    <property type="molecule type" value="Genomic_DNA"/>
</dbReference>
<dbReference type="InterPro" id="IPR036034">
    <property type="entry name" value="PDZ_sf"/>
</dbReference>
<reference evidence="1 2" key="1">
    <citation type="journal article" date="2020" name="Cell">
        <title>Large-Scale Comparative Analyses of Tick Genomes Elucidate Their Genetic Diversity and Vector Capacities.</title>
        <authorList>
            <consortium name="Tick Genome and Microbiome Consortium (TIGMIC)"/>
            <person name="Jia N."/>
            <person name="Wang J."/>
            <person name="Shi W."/>
            <person name="Du L."/>
            <person name="Sun Y."/>
            <person name="Zhan W."/>
            <person name="Jiang J.F."/>
            <person name="Wang Q."/>
            <person name="Zhang B."/>
            <person name="Ji P."/>
            <person name="Bell-Sakyi L."/>
            <person name="Cui X.M."/>
            <person name="Yuan T.T."/>
            <person name="Jiang B.G."/>
            <person name="Yang W.F."/>
            <person name="Lam T.T."/>
            <person name="Chang Q.C."/>
            <person name="Ding S.J."/>
            <person name="Wang X.J."/>
            <person name="Zhu J.G."/>
            <person name="Ruan X.D."/>
            <person name="Zhao L."/>
            <person name="Wei J.T."/>
            <person name="Ye R.Z."/>
            <person name="Que T.C."/>
            <person name="Du C.H."/>
            <person name="Zhou Y.H."/>
            <person name="Cheng J.X."/>
            <person name="Dai P.F."/>
            <person name="Guo W.B."/>
            <person name="Han X.H."/>
            <person name="Huang E.J."/>
            <person name="Li L.F."/>
            <person name="Wei W."/>
            <person name="Gao Y.C."/>
            <person name="Liu J.Z."/>
            <person name="Shao H.Z."/>
            <person name="Wang X."/>
            <person name="Wang C.C."/>
            <person name="Yang T.C."/>
            <person name="Huo Q.B."/>
            <person name="Li W."/>
            <person name="Chen H.Y."/>
            <person name="Chen S.E."/>
            <person name="Zhou L.G."/>
            <person name="Ni X.B."/>
            <person name="Tian J.H."/>
            <person name="Sheng Y."/>
            <person name="Liu T."/>
            <person name="Pan Y.S."/>
            <person name="Xia L.Y."/>
            <person name="Li J."/>
            <person name="Zhao F."/>
            <person name="Cao W.C."/>
        </authorList>
    </citation>
    <scope>NUCLEOTIDE SEQUENCE [LARGE SCALE GENOMIC DNA]</scope>
    <source>
        <strain evidence="1">HaeL-2018</strain>
    </source>
</reference>
<comment type="caution">
    <text evidence="1">The sequence shown here is derived from an EMBL/GenBank/DDBJ whole genome shotgun (WGS) entry which is preliminary data.</text>
</comment>
<evidence type="ECO:0000313" key="1">
    <source>
        <dbReference type="EMBL" id="KAH9375144.1"/>
    </source>
</evidence>
<proteinExistence type="predicted"/>
<organism evidence="1 2">
    <name type="scientific">Haemaphysalis longicornis</name>
    <name type="common">Bush tick</name>
    <dbReference type="NCBI Taxonomy" id="44386"/>
    <lineage>
        <taxon>Eukaryota</taxon>
        <taxon>Metazoa</taxon>
        <taxon>Ecdysozoa</taxon>
        <taxon>Arthropoda</taxon>
        <taxon>Chelicerata</taxon>
        <taxon>Arachnida</taxon>
        <taxon>Acari</taxon>
        <taxon>Parasitiformes</taxon>
        <taxon>Ixodida</taxon>
        <taxon>Ixodoidea</taxon>
        <taxon>Ixodidae</taxon>
        <taxon>Haemaphysalinae</taxon>
        <taxon>Haemaphysalis</taxon>
    </lineage>
</organism>
<dbReference type="OrthoDB" id="6500318at2759"/>
<evidence type="ECO:0000313" key="2">
    <source>
        <dbReference type="Proteomes" id="UP000821853"/>
    </source>
</evidence>
<accession>A0A9J6GL28</accession>
<gene>
    <name evidence="1" type="ORF">HPB48_018723</name>
</gene>
<dbReference type="OMA" id="STNDKMI"/>
<dbReference type="SUPFAM" id="SSF50156">
    <property type="entry name" value="PDZ domain-like"/>
    <property type="match status" value="1"/>
</dbReference>
<protein>
    <recommendedName>
        <fullName evidence="3">PDZ domain-containing protein</fullName>
    </recommendedName>
</protein>